<evidence type="ECO:0000256" key="1">
    <source>
        <dbReference type="SAM" id="Phobius"/>
    </source>
</evidence>
<accession>A0A7C3VMM6</accession>
<comment type="caution">
    <text evidence="2">The sequence shown here is derived from an EMBL/GenBank/DDBJ whole genome shotgun (WGS) entry which is preliminary data.</text>
</comment>
<sequence length="230" mass="25997">MNKKAYFSNKSNWWPPQKTWHIFRRNWCFLLLFIMVAAMGLITVNLHNFLAISQPVKEAEILVVEGWLPDYAIKEAIGEFNSGKYQLVITTGLPLSKGYYLAEYKNFAQLAAATMVKLGFDPNKLVAVPGPEVMKDRTYASAIALREWLQGAKNPVKAINLYTFGPHARRSWLLFKKALAPEITVGVIAVAPQDYDPQYWWRTSEGVRTVIGETIAYVYARLSLGGLPKP</sequence>
<reference evidence="2" key="1">
    <citation type="journal article" date="2020" name="mSystems">
        <title>Genome- and Community-Level Interaction Insights into Carbon Utilization and Element Cycling Functions of Hydrothermarchaeota in Hydrothermal Sediment.</title>
        <authorList>
            <person name="Zhou Z."/>
            <person name="Liu Y."/>
            <person name="Xu W."/>
            <person name="Pan J."/>
            <person name="Luo Z.H."/>
            <person name="Li M."/>
        </authorList>
    </citation>
    <scope>NUCLEOTIDE SEQUENCE [LARGE SCALE GENOMIC DNA]</scope>
    <source>
        <strain evidence="2">SpSt-374</strain>
    </source>
</reference>
<name>A0A7C3VMM6_9CYAN</name>
<dbReference type="AlphaFoldDB" id="A0A7C3VMM6"/>
<protein>
    <submittedName>
        <fullName evidence="2">YdcF family protein</fullName>
    </submittedName>
</protein>
<proteinExistence type="predicted"/>
<evidence type="ECO:0000313" key="2">
    <source>
        <dbReference type="EMBL" id="HGG01538.1"/>
    </source>
</evidence>
<keyword evidence="1" id="KW-1133">Transmembrane helix</keyword>
<dbReference type="EMBL" id="DSPX01000129">
    <property type="protein sequence ID" value="HGG01538.1"/>
    <property type="molecule type" value="Genomic_DNA"/>
</dbReference>
<organism evidence="2">
    <name type="scientific">Planktothricoides sp. SpSt-374</name>
    <dbReference type="NCBI Taxonomy" id="2282167"/>
    <lineage>
        <taxon>Bacteria</taxon>
        <taxon>Bacillati</taxon>
        <taxon>Cyanobacteriota</taxon>
        <taxon>Cyanophyceae</taxon>
        <taxon>Oscillatoriophycideae</taxon>
        <taxon>Oscillatoriales</taxon>
        <taxon>Oscillatoriaceae</taxon>
        <taxon>Planktothricoides</taxon>
    </lineage>
</organism>
<keyword evidence="1" id="KW-0472">Membrane</keyword>
<feature type="transmembrane region" description="Helical" evidence="1">
    <location>
        <begin position="27"/>
        <end position="46"/>
    </location>
</feature>
<keyword evidence="1" id="KW-0812">Transmembrane</keyword>
<gene>
    <name evidence="2" type="ORF">ENR15_13040</name>
</gene>